<evidence type="ECO:0008006" key="5">
    <source>
        <dbReference type="Google" id="ProtNLM"/>
    </source>
</evidence>
<gene>
    <name evidence="3" type="ORF">L0F81_00185</name>
</gene>
<protein>
    <recommendedName>
        <fullName evidence="5">DUF2637 domain-containing protein</fullName>
    </recommendedName>
</protein>
<feature type="compositionally biased region" description="Basic residues" evidence="1">
    <location>
        <begin position="47"/>
        <end position="60"/>
    </location>
</feature>
<feature type="region of interest" description="Disordered" evidence="1">
    <location>
        <begin position="1"/>
        <end position="64"/>
    </location>
</feature>
<feature type="transmembrane region" description="Helical" evidence="2">
    <location>
        <begin position="131"/>
        <end position="149"/>
    </location>
</feature>
<keyword evidence="2" id="KW-0472">Membrane</keyword>
<feature type="transmembrane region" description="Helical" evidence="2">
    <location>
        <begin position="72"/>
        <end position="93"/>
    </location>
</feature>
<evidence type="ECO:0000256" key="1">
    <source>
        <dbReference type="SAM" id="MobiDB-lite"/>
    </source>
</evidence>
<feature type="region of interest" description="Disordered" evidence="1">
    <location>
        <begin position="306"/>
        <end position="379"/>
    </location>
</feature>
<name>A0ABS9J828_9ACTN</name>
<keyword evidence="4" id="KW-1185">Reference proteome</keyword>
<comment type="caution">
    <text evidence="3">The sequence shown here is derived from an EMBL/GenBank/DDBJ whole genome shotgun (WGS) entry which is preliminary data.</text>
</comment>
<keyword evidence="2" id="KW-0812">Transmembrane</keyword>
<evidence type="ECO:0000256" key="2">
    <source>
        <dbReference type="SAM" id="Phobius"/>
    </source>
</evidence>
<accession>A0ABS9J828</accession>
<feature type="compositionally biased region" description="Basic and acidic residues" evidence="1">
    <location>
        <begin position="1"/>
        <end position="46"/>
    </location>
</feature>
<evidence type="ECO:0000313" key="4">
    <source>
        <dbReference type="Proteomes" id="UP001299012"/>
    </source>
</evidence>
<feature type="compositionally biased region" description="Basic residues" evidence="1">
    <location>
        <begin position="334"/>
        <end position="345"/>
    </location>
</feature>
<dbReference type="Proteomes" id="UP001299012">
    <property type="component" value="Unassembled WGS sequence"/>
</dbReference>
<sequence length="379" mass="41668">MSSWFEERRADKAADAQQRREDREFESKLRREERREARKDEREEKAQRRRERSQRRAARAARREKALTPGNVYRRGTLALVAASALASLPAQIIHFVKIYWMLFPIGPAVEGAAWVMAAGVAYADEKKLPVWVRWVLRVLSLAAAGFAANINYEYGLSLTSAGVSPDNAHIAGVGLAAVTLGGPLFFEVRQWVLTLTAAVADPKKRAEEKARAEHEKRRRNDHKAVVKLARKLVSAAPYGKLSFEDAFAAAWEIKYGTNLPGMTPDLHAEKLASSKALADAMDAANGSPVSTRSRLLQLLHPAPSALISRPGSSQVASDLPPVSEKPQKAAQKGGRKVPPLHRRSKGDTVPFHPIAKKEAALERGGSPRRIPAANGHHH</sequence>
<reference evidence="3 4" key="1">
    <citation type="submission" date="2022-01" db="EMBL/GenBank/DDBJ databases">
        <title>Draft Genome Sequences of Seven Type Strains of the Genus Streptomyces.</title>
        <authorList>
            <person name="Aziz S."/>
            <person name="Coretto E."/>
            <person name="Chronakova A."/>
            <person name="Sproer C."/>
            <person name="Huber K."/>
            <person name="Nouioui I."/>
            <person name="Gross H."/>
        </authorList>
    </citation>
    <scope>NUCLEOTIDE SEQUENCE [LARGE SCALE GENOMIC DNA]</scope>
    <source>
        <strain evidence="3 4">DSM 41685</strain>
    </source>
</reference>
<feature type="transmembrane region" description="Helical" evidence="2">
    <location>
        <begin position="99"/>
        <end position="124"/>
    </location>
</feature>
<feature type="transmembrane region" description="Helical" evidence="2">
    <location>
        <begin position="169"/>
        <end position="187"/>
    </location>
</feature>
<proteinExistence type="predicted"/>
<keyword evidence="2" id="KW-1133">Transmembrane helix</keyword>
<organism evidence="3 4">
    <name type="scientific">Streptomyces tricolor</name>
    <dbReference type="NCBI Taxonomy" id="68277"/>
    <lineage>
        <taxon>Bacteria</taxon>
        <taxon>Bacillati</taxon>
        <taxon>Actinomycetota</taxon>
        <taxon>Actinomycetes</taxon>
        <taxon>Kitasatosporales</taxon>
        <taxon>Streptomycetaceae</taxon>
        <taxon>Streptomyces</taxon>
        <taxon>Streptomyces violaceoruber group</taxon>
    </lineage>
</organism>
<dbReference type="RefSeq" id="WP_086698277.1">
    <property type="nucleotide sequence ID" value="NZ_JAKKZF010000001.1"/>
</dbReference>
<evidence type="ECO:0000313" key="3">
    <source>
        <dbReference type="EMBL" id="MCG0061717.1"/>
    </source>
</evidence>
<dbReference type="EMBL" id="JAKKZF010000001">
    <property type="protein sequence ID" value="MCG0061717.1"/>
    <property type="molecule type" value="Genomic_DNA"/>
</dbReference>